<dbReference type="Pfam" id="PF13180">
    <property type="entry name" value="PDZ_2"/>
    <property type="match status" value="1"/>
</dbReference>
<keyword evidence="3" id="KW-0378">Hydrolase</keyword>
<feature type="compositionally biased region" description="Polar residues" evidence="5">
    <location>
        <begin position="1"/>
        <end position="26"/>
    </location>
</feature>
<reference evidence="8" key="1">
    <citation type="submission" date="2022-08" db="EMBL/GenBank/DDBJ databases">
        <title>Polycladomyces zharkentsis sp. nov., a novel thermophilic CMC and starch-degrading bacterium isolated from a geothermal spring in Kazakhstan.</title>
        <authorList>
            <person name="Mashzhan A."/>
            <person name="Kistaubaeva A."/>
            <person name="Javier-Lopez R."/>
            <person name="Birkeland N.-K."/>
        </authorList>
    </citation>
    <scope>NUCLEOTIDE SEQUENCE</scope>
    <source>
        <strain evidence="8">KSR 13</strain>
    </source>
</reference>
<evidence type="ECO:0000256" key="4">
    <source>
        <dbReference type="ARBA" id="ARBA00022825"/>
    </source>
</evidence>
<evidence type="ECO:0000256" key="6">
    <source>
        <dbReference type="SAM" id="Phobius"/>
    </source>
</evidence>
<feature type="transmembrane region" description="Helical" evidence="6">
    <location>
        <begin position="72"/>
        <end position="95"/>
    </location>
</feature>
<dbReference type="SUPFAM" id="SSF50494">
    <property type="entry name" value="Trypsin-like serine proteases"/>
    <property type="match status" value="1"/>
</dbReference>
<dbReference type="InterPro" id="IPR036034">
    <property type="entry name" value="PDZ_sf"/>
</dbReference>
<dbReference type="SUPFAM" id="SSF50156">
    <property type="entry name" value="PDZ domain-like"/>
    <property type="match status" value="1"/>
</dbReference>
<dbReference type="PANTHER" id="PTHR43343:SF3">
    <property type="entry name" value="PROTEASE DO-LIKE 8, CHLOROPLASTIC"/>
    <property type="match status" value="1"/>
</dbReference>
<dbReference type="Gene3D" id="2.40.10.10">
    <property type="entry name" value="Trypsin-like serine proteases"/>
    <property type="match status" value="2"/>
</dbReference>
<dbReference type="CDD" id="cd06781">
    <property type="entry name" value="cpPDZ_BsHtra-like"/>
    <property type="match status" value="1"/>
</dbReference>
<dbReference type="EMBL" id="JANRHH010000011">
    <property type="protein sequence ID" value="MDN4592579.1"/>
    <property type="molecule type" value="Genomic_DNA"/>
</dbReference>
<keyword evidence="6" id="KW-0812">Transmembrane</keyword>
<dbReference type="Pfam" id="PF13365">
    <property type="entry name" value="Trypsin_2"/>
    <property type="match status" value="1"/>
</dbReference>
<dbReference type="InterPro" id="IPR051201">
    <property type="entry name" value="Chloro_Bact_Ser_Proteases"/>
</dbReference>
<evidence type="ECO:0000256" key="1">
    <source>
        <dbReference type="ARBA" id="ARBA00010541"/>
    </source>
</evidence>
<dbReference type="SMART" id="SM00228">
    <property type="entry name" value="PDZ"/>
    <property type="match status" value="1"/>
</dbReference>
<evidence type="ECO:0000259" key="7">
    <source>
        <dbReference type="PROSITE" id="PS50106"/>
    </source>
</evidence>
<dbReference type="InterPro" id="IPR001940">
    <property type="entry name" value="Peptidase_S1C"/>
</dbReference>
<evidence type="ECO:0000256" key="2">
    <source>
        <dbReference type="ARBA" id="ARBA00022670"/>
    </source>
</evidence>
<feature type="region of interest" description="Disordered" evidence="5">
    <location>
        <begin position="1"/>
        <end position="66"/>
    </location>
</feature>
<accession>A0ABT8IIM3</accession>
<organism evidence="8 9">
    <name type="scientific">Polycladomyces subterraneus</name>
    <dbReference type="NCBI Taxonomy" id="1016997"/>
    <lineage>
        <taxon>Bacteria</taxon>
        <taxon>Bacillati</taxon>
        <taxon>Bacillota</taxon>
        <taxon>Bacilli</taxon>
        <taxon>Bacillales</taxon>
        <taxon>Thermoactinomycetaceae</taxon>
        <taxon>Polycladomyces</taxon>
    </lineage>
</organism>
<evidence type="ECO:0000313" key="8">
    <source>
        <dbReference type="EMBL" id="MDN4592579.1"/>
    </source>
</evidence>
<dbReference type="PROSITE" id="PS50106">
    <property type="entry name" value="PDZ"/>
    <property type="match status" value="1"/>
</dbReference>
<gene>
    <name evidence="8" type="ORF">NWF35_01370</name>
</gene>
<keyword evidence="9" id="KW-1185">Reference proteome</keyword>
<dbReference type="InterPro" id="IPR001478">
    <property type="entry name" value="PDZ"/>
</dbReference>
<name>A0ABT8IIM3_9BACL</name>
<feature type="compositionally biased region" description="Gly residues" evidence="5">
    <location>
        <begin position="32"/>
        <end position="45"/>
    </location>
</feature>
<dbReference type="RefSeq" id="WP_301237302.1">
    <property type="nucleotide sequence ID" value="NZ_JANRHH010000011.1"/>
</dbReference>
<dbReference type="InterPro" id="IPR043504">
    <property type="entry name" value="Peptidase_S1_PA_chymotrypsin"/>
</dbReference>
<feature type="compositionally biased region" description="Pro residues" evidence="5">
    <location>
        <begin position="46"/>
        <end position="55"/>
    </location>
</feature>
<dbReference type="PRINTS" id="PR00834">
    <property type="entry name" value="PROTEASES2C"/>
</dbReference>
<evidence type="ECO:0000256" key="3">
    <source>
        <dbReference type="ARBA" id="ARBA00022801"/>
    </source>
</evidence>
<feature type="domain" description="PDZ" evidence="7">
    <location>
        <begin position="335"/>
        <end position="432"/>
    </location>
</feature>
<comment type="caution">
    <text evidence="8">The sequence shown here is derived from an EMBL/GenBank/DDBJ whole genome shotgun (WGS) entry which is preliminary data.</text>
</comment>
<keyword evidence="2" id="KW-0645">Protease</keyword>
<evidence type="ECO:0000313" key="9">
    <source>
        <dbReference type="Proteomes" id="UP001174196"/>
    </source>
</evidence>
<evidence type="ECO:0000256" key="5">
    <source>
        <dbReference type="SAM" id="MobiDB-lite"/>
    </source>
</evidence>
<dbReference type="PANTHER" id="PTHR43343">
    <property type="entry name" value="PEPTIDASE S12"/>
    <property type="match status" value="1"/>
</dbReference>
<comment type="similarity">
    <text evidence="1">Belongs to the peptidase S1C family.</text>
</comment>
<proteinExistence type="inferred from homology"/>
<sequence length="447" mass="46674">MDFRQYSQDPGQSNDPGTSFRPQFSFNPPPQGGNGSSGPMHHGGGPQPPGPPPPSGNGGSGERGNEPRRASVWLIALVSGLIGGLLVLLLMPALVQSGWLSPYAANDPQLQNAPGAQKNVSVRVNSDIINAAKKVRPAVVGVVNLQETGDPFNPGTVQKGTGSGIIFEKVGDKVRIITNNHVIEGAQKVQVVLPKDNGGAKLTAKILGADPVTDLAVLEIPARGVKTIATLGNSDTLQPGEPAIAIGNPLGLDFSQSVTAGVISSTKRSIQVSDTTAIDVIQTDAAINPGNSGGALVNVAGQVIGINTLKIAEQGVEGLGFAIPINEAKPIIQDLIQHGRVIRPYLGTSIMDLDALPEEYWAELQLPDDVKSGILIRDVQSGTPAEQAGLEPHDVIVAVDGKPVRTAAAFRKYLYTNKKVGDTITVTYYRGSSKQSATIRLTEQPAP</sequence>
<dbReference type="Proteomes" id="UP001174196">
    <property type="component" value="Unassembled WGS sequence"/>
</dbReference>
<keyword evidence="6" id="KW-0472">Membrane</keyword>
<protein>
    <submittedName>
        <fullName evidence="8">Trypsin-like peptidase domain-containing protein</fullName>
    </submittedName>
</protein>
<dbReference type="InterPro" id="IPR009003">
    <property type="entry name" value="Peptidase_S1_PA"/>
</dbReference>
<keyword evidence="6" id="KW-1133">Transmembrane helix</keyword>
<keyword evidence="4" id="KW-0720">Serine protease</keyword>
<dbReference type="Gene3D" id="2.30.42.10">
    <property type="match status" value="1"/>
</dbReference>